<name>A0A397H7P1_ASPTH</name>
<dbReference type="RefSeq" id="XP_026615139.1">
    <property type="nucleotide sequence ID" value="XM_026758781.1"/>
</dbReference>
<dbReference type="Pfam" id="PF06500">
    <property type="entry name" value="FrsA-like"/>
    <property type="match status" value="1"/>
</dbReference>
<sequence length="366" mass="41659">MKYSIQEPVPHQAAHHESIEALWRLVWRKRCSAGIYPFMEAKLEDFEGIFNQLIEAHHRPPYNFDRIAETFFPVAEDLNSRGDAAEKEGNLILACELYLRAAAVYRIARFPFPISTRQLHAWKCQKAVFFKGARHESSTKFPTIIQIYGLDGYRTEFTRKSNDHIRCGYASIAVEIPGTGDCPAVVQDPTSPERLWSSLLDWLEHQDWVDRSRLVVWGVSTGGYYAARLAHTHRDRVAAVIAQGAGVHYMFEPDWLDLSSHLDYPFDLTYSLAVKFGYRDVEAMKKDALQRFSLLANGLLDQPSAKLLLVNGVNDQIFPIEDSYLMLQHGSVKHARFVQGLGHMAEPAATKIISEWLAGFFRTFAP</sequence>
<evidence type="ECO:0008006" key="4">
    <source>
        <dbReference type="Google" id="ProtNLM"/>
    </source>
</evidence>
<reference evidence="2" key="1">
    <citation type="submission" date="2018-08" db="EMBL/GenBank/DDBJ databases">
        <title>Draft genome sequence of azole-resistant Aspergillus thermomutatus (Neosartorya pseudofischeri) strain HMR AF 39, isolated from a human nasal aspirate.</title>
        <authorList>
            <person name="Parent-Michaud M."/>
            <person name="Dufresne P.J."/>
            <person name="Fournier E."/>
            <person name="Martineau C."/>
            <person name="Moreira S."/>
            <person name="Perkins V."/>
            <person name="De Repentigny L."/>
            <person name="Dufresne S.F."/>
        </authorList>
    </citation>
    <scope>NUCLEOTIDE SEQUENCE [LARGE SCALE GENOMIC DNA]</scope>
    <source>
        <strain evidence="2">HMR AF 39</strain>
    </source>
</reference>
<dbReference type="GO" id="GO:0016787">
    <property type="term" value="F:hydrolase activity"/>
    <property type="evidence" value="ECO:0007669"/>
    <property type="project" value="UniProtKB-KW"/>
</dbReference>
<evidence type="ECO:0000313" key="3">
    <source>
        <dbReference type="Proteomes" id="UP000215305"/>
    </source>
</evidence>
<dbReference type="OrthoDB" id="5409895at2759"/>
<dbReference type="PANTHER" id="PTHR22946:SF12">
    <property type="entry name" value="CONIDIAL PIGMENT BIOSYNTHESIS PROTEIN AYG1 (AFU_ORTHOLOGUE AFUA_2G17550)"/>
    <property type="match status" value="1"/>
</dbReference>
<protein>
    <recommendedName>
        <fullName evidence="4">Peptidase S9 prolyl oligopeptidase catalytic domain-containing protein</fullName>
    </recommendedName>
</protein>
<dbReference type="AlphaFoldDB" id="A0A397H7P1"/>
<dbReference type="InterPro" id="IPR050261">
    <property type="entry name" value="FrsA_esterase"/>
</dbReference>
<keyword evidence="1" id="KW-0378">Hydrolase</keyword>
<dbReference type="Gene3D" id="3.40.50.1820">
    <property type="entry name" value="alpha/beta hydrolase"/>
    <property type="match status" value="1"/>
</dbReference>
<dbReference type="STRING" id="41047.A0A397H7P1"/>
<comment type="caution">
    <text evidence="2">The sequence shown here is derived from an EMBL/GenBank/DDBJ whole genome shotgun (WGS) entry which is preliminary data.</text>
</comment>
<gene>
    <name evidence="2" type="ORF">CDV56_105162</name>
</gene>
<dbReference type="InterPro" id="IPR029058">
    <property type="entry name" value="AB_hydrolase_fold"/>
</dbReference>
<dbReference type="EMBL" id="NKHU02000076">
    <property type="protein sequence ID" value="RHZ57676.1"/>
    <property type="molecule type" value="Genomic_DNA"/>
</dbReference>
<dbReference type="GeneID" id="38127136"/>
<dbReference type="SUPFAM" id="SSF53474">
    <property type="entry name" value="alpha/beta-Hydrolases"/>
    <property type="match status" value="1"/>
</dbReference>
<proteinExistence type="predicted"/>
<dbReference type="Proteomes" id="UP000215305">
    <property type="component" value="Unassembled WGS sequence"/>
</dbReference>
<organism evidence="2 3">
    <name type="scientific">Aspergillus thermomutatus</name>
    <name type="common">Neosartorya pseudofischeri</name>
    <dbReference type="NCBI Taxonomy" id="41047"/>
    <lineage>
        <taxon>Eukaryota</taxon>
        <taxon>Fungi</taxon>
        <taxon>Dikarya</taxon>
        <taxon>Ascomycota</taxon>
        <taxon>Pezizomycotina</taxon>
        <taxon>Eurotiomycetes</taxon>
        <taxon>Eurotiomycetidae</taxon>
        <taxon>Eurotiales</taxon>
        <taxon>Aspergillaceae</taxon>
        <taxon>Aspergillus</taxon>
        <taxon>Aspergillus subgen. Fumigati</taxon>
    </lineage>
</organism>
<keyword evidence="3" id="KW-1185">Reference proteome</keyword>
<dbReference type="VEuPathDB" id="FungiDB:CDV56_105162"/>
<evidence type="ECO:0000256" key="1">
    <source>
        <dbReference type="ARBA" id="ARBA00022801"/>
    </source>
</evidence>
<dbReference type="PANTHER" id="PTHR22946">
    <property type="entry name" value="DIENELACTONE HYDROLASE DOMAIN-CONTAINING PROTEIN-RELATED"/>
    <property type="match status" value="1"/>
</dbReference>
<dbReference type="InterPro" id="IPR010520">
    <property type="entry name" value="FrsA-like"/>
</dbReference>
<accession>A0A397H7P1</accession>
<evidence type="ECO:0000313" key="2">
    <source>
        <dbReference type="EMBL" id="RHZ57676.1"/>
    </source>
</evidence>